<evidence type="ECO:0008006" key="5">
    <source>
        <dbReference type="Google" id="ProtNLM"/>
    </source>
</evidence>
<sequence>MFQTPLTFINNLTNQAPAKGSISYVISSEHSTDHLKYSAYSGPPSEENNRAWETLIEPTFFGATEQELIEAGESVNDSVKLAAGGYVAALGVYHEIHCLRQLRLFLYSDVYYPNLTQANIKYLQGHLGHCIETLRISVMCQADMSLYTFRWENSTDDRPATKSNAKRQCVNWDPLEKWSQNRKVSLWPVLLRTTGEAEKIHLKD</sequence>
<evidence type="ECO:0000256" key="2">
    <source>
        <dbReference type="ARBA" id="ARBA00035112"/>
    </source>
</evidence>
<dbReference type="PANTHER" id="PTHR33365">
    <property type="entry name" value="YALI0B05434P"/>
    <property type="match status" value="1"/>
</dbReference>
<dbReference type="PANTHER" id="PTHR33365:SF4">
    <property type="entry name" value="CYCLOCHLOROTINE BIOSYNTHESIS PROTEIN O"/>
    <property type="match status" value="1"/>
</dbReference>
<dbReference type="AlphaFoldDB" id="A0A8E2FCY3"/>
<evidence type="ECO:0000256" key="1">
    <source>
        <dbReference type="ARBA" id="ARBA00004685"/>
    </source>
</evidence>
<comment type="similarity">
    <text evidence="2">Belongs to the ustYa family.</text>
</comment>
<name>A0A8E2FCY3_9PEZI</name>
<dbReference type="Proteomes" id="UP000250140">
    <property type="component" value="Unassembled WGS sequence"/>
</dbReference>
<dbReference type="OrthoDB" id="3687641at2759"/>
<comment type="pathway">
    <text evidence="1">Mycotoxin biosynthesis.</text>
</comment>
<organism evidence="3 4">
    <name type="scientific">Glonium stellatum</name>
    <dbReference type="NCBI Taxonomy" id="574774"/>
    <lineage>
        <taxon>Eukaryota</taxon>
        <taxon>Fungi</taxon>
        <taxon>Dikarya</taxon>
        <taxon>Ascomycota</taxon>
        <taxon>Pezizomycotina</taxon>
        <taxon>Dothideomycetes</taxon>
        <taxon>Pleosporomycetidae</taxon>
        <taxon>Gloniales</taxon>
        <taxon>Gloniaceae</taxon>
        <taxon>Glonium</taxon>
    </lineage>
</organism>
<accession>A0A8E2FCY3</accession>
<dbReference type="Pfam" id="PF11807">
    <property type="entry name" value="UstYa"/>
    <property type="match status" value="1"/>
</dbReference>
<dbReference type="GO" id="GO:0043386">
    <property type="term" value="P:mycotoxin biosynthetic process"/>
    <property type="evidence" value="ECO:0007669"/>
    <property type="project" value="InterPro"/>
</dbReference>
<keyword evidence="4" id="KW-1185">Reference proteome</keyword>
<protein>
    <recommendedName>
        <fullName evidence="5">Tat pathway signal sequence protein</fullName>
    </recommendedName>
</protein>
<reference evidence="3 4" key="1">
    <citation type="journal article" date="2016" name="Nat. Commun.">
        <title>Ectomycorrhizal ecology is imprinted in the genome of the dominant symbiotic fungus Cenococcum geophilum.</title>
        <authorList>
            <consortium name="DOE Joint Genome Institute"/>
            <person name="Peter M."/>
            <person name="Kohler A."/>
            <person name="Ohm R.A."/>
            <person name="Kuo A."/>
            <person name="Krutzmann J."/>
            <person name="Morin E."/>
            <person name="Arend M."/>
            <person name="Barry K.W."/>
            <person name="Binder M."/>
            <person name="Choi C."/>
            <person name="Clum A."/>
            <person name="Copeland A."/>
            <person name="Grisel N."/>
            <person name="Haridas S."/>
            <person name="Kipfer T."/>
            <person name="LaButti K."/>
            <person name="Lindquist E."/>
            <person name="Lipzen A."/>
            <person name="Maire R."/>
            <person name="Meier B."/>
            <person name="Mihaltcheva S."/>
            <person name="Molinier V."/>
            <person name="Murat C."/>
            <person name="Poggeler S."/>
            <person name="Quandt C.A."/>
            <person name="Sperisen C."/>
            <person name="Tritt A."/>
            <person name="Tisserant E."/>
            <person name="Crous P.W."/>
            <person name="Henrissat B."/>
            <person name="Nehls U."/>
            <person name="Egli S."/>
            <person name="Spatafora J.W."/>
            <person name="Grigoriev I.V."/>
            <person name="Martin F.M."/>
        </authorList>
    </citation>
    <scope>NUCLEOTIDE SEQUENCE [LARGE SCALE GENOMIC DNA]</scope>
    <source>
        <strain evidence="3 4">CBS 207.34</strain>
    </source>
</reference>
<gene>
    <name evidence="3" type="ORF">AOQ84DRAFT_280564</name>
</gene>
<proteinExistence type="inferred from homology"/>
<evidence type="ECO:0000313" key="3">
    <source>
        <dbReference type="EMBL" id="OCL14663.1"/>
    </source>
</evidence>
<dbReference type="EMBL" id="KV748549">
    <property type="protein sequence ID" value="OCL14663.1"/>
    <property type="molecule type" value="Genomic_DNA"/>
</dbReference>
<dbReference type="InterPro" id="IPR021765">
    <property type="entry name" value="UstYa-like"/>
</dbReference>
<evidence type="ECO:0000313" key="4">
    <source>
        <dbReference type="Proteomes" id="UP000250140"/>
    </source>
</evidence>